<evidence type="ECO:0000313" key="1">
    <source>
        <dbReference type="EMBL" id="KIK43074.1"/>
    </source>
</evidence>
<accession>A0A0D0AZA5</accession>
<proteinExistence type="predicted"/>
<dbReference type="HOGENOM" id="CLU_2656126_0_0_1"/>
<reference evidence="2" key="2">
    <citation type="submission" date="2015-01" db="EMBL/GenBank/DDBJ databases">
        <title>Evolutionary Origins and Diversification of the Mycorrhizal Mutualists.</title>
        <authorList>
            <consortium name="DOE Joint Genome Institute"/>
            <consortium name="Mycorrhizal Genomics Consortium"/>
            <person name="Kohler A."/>
            <person name="Kuo A."/>
            <person name="Nagy L.G."/>
            <person name="Floudas D."/>
            <person name="Copeland A."/>
            <person name="Barry K.W."/>
            <person name="Cichocki N."/>
            <person name="Veneault-Fourrey C."/>
            <person name="LaButti K."/>
            <person name="Lindquist E.A."/>
            <person name="Lipzen A."/>
            <person name="Lundell T."/>
            <person name="Morin E."/>
            <person name="Murat C."/>
            <person name="Riley R."/>
            <person name="Ohm R."/>
            <person name="Sun H."/>
            <person name="Tunlid A."/>
            <person name="Henrissat B."/>
            <person name="Grigoriev I.V."/>
            <person name="Hibbett D.S."/>
            <person name="Martin F."/>
        </authorList>
    </citation>
    <scope>NUCLEOTIDE SEQUENCE [LARGE SCALE GENOMIC DNA]</scope>
    <source>
        <strain evidence="2">UH-Slu-Lm8-n1</strain>
    </source>
</reference>
<protein>
    <submittedName>
        <fullName evidence="1">Uncharacterized protein</fullName>
    </submittedName>
</protein>
<dbReference type="AlphaFoldDB" id="A0A0D0AZA5"/>
<keyword evidence="2" id="KW-1185">Reference proteome</keyword>
<gene>
    <name evidence="1" type="ORF">CY34DRAFT_804245</name>
</gene>
<evidence type="ECO:0000313" key="2">
    <source>
        <dbReference type="Proteomes" id="UP000054485"/>
    </source>
</evidence>
<dbReference type="EMBL" id="KN835222">
    <property type="protein sequence ID" value="KIK43074.1"/>
    <property type="molecule type" value="Genomic_DNA"/>
</dbReference>
<organism evidence="1 2">
    <name type="scientific">Suillus luteus UH-Slu-Lm8-n1</name>
    <dbReference type="NCBI Taxonomy" id="930992"/>
    <lineage>
        <taxon>Eukaryota</taxon>
        <taxon>Fungi</taxon>
        <taxon>Dikarya</taxon>
        <taxon>Basidiomycota</taxon>
        <taxon>Agaricomycotina</taxon>
        <taxon>Agaricomycetes</taxon>
        <taxon>Agaricomycetidae</taxon>
        <taxon>Boletales</taxon>
        <taxon>Suillineae</taxon>
        <taxon>Suillaceae</taxon>
        <taxon>Suillus</taxon>
    </lineage>
</organism>
<dbReference type="InParanoid" id="A0A0D0AZA5"/>
<sequence>MASASSAFLSLFQMNWRNPRVYKLPASSNFDNLALNTIISTIALSNSCQAQSVACFILKPHGNEGGIKSSRLLALL</sequence>
<dbReference type="Proteomes" id="UP000054485">
    <property type="component" value="Unassembled WGS sequence"/>
</dbReference>
<reference evidence="1 2" key="1">
    <citation type="submission" date="2014-04" db="EMBL/GenBank/DDBJ databases">
        <authorList>
            <consortium name="DOE Joint Genome Institute"/>
            <person name="Kuo A."/>
            <person name="Ruytinx J."/>
            <person name="Rineau F."/>
            <person name="Colpaert J."/>
            <person name="Kohler A."/>
            <person name="Nagy L.G."/>
            <person name="Floudas D."/>
            <person name="Copeland A."/>
            <person name="Barry K.W."/>
            <person name="Cichocki N."/>
            <person name="Veneault-Fourrey C."/>
            <person name="LaButti K."/>
            <person name="Lindquist E.A."/>
            <person name="Lipzen A."/>
            <person name="Lundell T."/>
            <person name="Morin E."/>
            <person name="Murat C."/>
            <person name="Sun H."/>
            <person name="Tunlid A."/>
            <person name="Henrissat B."/>
            <person name="Grigoriev I.V."/>
            <person name="Hibbett D.S."/>
            <person name="Martin F."/>
            <person name="Nordberg H.P."/>
            <person name="Cantor M.N."/>
            <person name="Hua S.X."/>
        </authorList>
    </citation>
    <scope>NUCLEOTIDE SEQUENCE [LARGE SCALE GENOMIC DNA]</scope>
    <source>
        <strain evidence="1 2">UH-Slu-Lm8-n1</strain>
    </source>
</reference>
<name>A0A0D0AZA5_9AGAM</name>